<proteinExistence type="predicted"/>
<evidence type="ECO:0000313" key="2">
    <source>
        <dbReference type="EMBL" id="KAJ7642006.1"/>
    </source>
</evidence>
<gene>
    <name evidence="2" type="ORF">FB45DRAFT_1054357</name>
</gene>
<sequence>MSSPTAHSFLLSLENAPEKLLIHVIVLPDGGVRLDARPSHNSDIHSRTLPHNLDRNQHNMLHLPTPDPLRDLPIILNPLQSAISNRHDGVQVNTRGDAPPIYTARRDLPPPTSSIPTPTEPNRRSVTYTVARTRYTARPRRPLPRRHSHRQANLNTISNSTGIVGSVVDLVGLATVIRLARRAGIQWSLVDGSTYEDEENASFIDIQMVTTNHEY</sequence>
<comment type="caution">
    <text evidence="2">The sequence shown here is derived from an EMBL/GenBank/DDBJ whole genome shotgun (WGS) entry which is preliminary data.</text>
</comment>
<dbReference type="Proteomes" id="UP001221142">
    <property type="component" value="Unassembled WGS sequence"/>
</dbReference>
<keyword evidence="3" id="KW-1185">Reference proteome</keyword>
<accession>A0AAD7C981</accession>
<organism evidence="2 3">
    <name type="scientific">Roridomyces roridus</name>
    <dbReference type="NCBI Taxonomy" id="1738132"/>
    <lineage>
        <taxon>Eukaryota</taxon>
        <taxon>Fungi</taxon>
        <taxon>Dikarya</taxon>
        <taxon>Basidiomycota</taxon>
        <taxon>Agaricomycotina</taxon>
        <taxon>Agaricomycetes</taxon>
        <taxon>Agaricomycetidae</taxon>
        <taxon>Agaricales</taxon>
        <taxon>Marasmiineae</taxon>
        <taxon>Mycenaceae</taxon>
        <taxon>Roridomyces</taxon>
    </lineage>
</organism>
<feature type="region of interest" description="Disordered" evidence="1">
    <location>
        <begin position="90"/>
        <end position="123"/>
    </location>
</feature>
<name>A0AAD7C981_9AGAR</name>
<evidence type="ECO:0000313" key="3">
    <source>
        <dbReference type="Proteomes" id="UP001221142"/>
    </source>
</evidence>
<protein>
    <submittedName>
        <fullName evidence="2">Uncharacterized protein</fullName>
    </submittedName>
</protein>
<reference evidence="2" key="1">
    <citation type="submission" date="2023-03" db="EMBL/GenBank/DDBJ databases">
        <title>Massive genome expansion in bonnet fungi (Mycena s.s.) driven by repeated elements and novel gene families across ecological guilds.</title>
        <authorList>
            <consortium name="Lawrence Berkeley National Laboratory"/>
            <person name="Harder C.B."/>
            <person name="Miyauchi S."/>
            <person name="Viragh M."/>
            <person name="Kuo A."/>
            <person name="Thoen E."/>
            <person name="Andreopoulos B."/>
            <person name="Lu D."/>
            <person name="Skrede I."/>
            <person name="Drula E."/>
            <person name="Henrissat B."/>
            <person name="Morin E."/>
            <person name="Kohler A."/>
            <person name="Barry K."/>
            <person name="LaButti K."/>
            <person name="Morin E."/>
            <person name="Salamov A."/>
            <person name="Lipzen A."/>
            <person name="Mereny Z."/>
            <person name="Hegedus B."/>
            <person name="Baldrian P."/>
            <person name="Stursova M."/>
            <person name="Weitz H."/>
            <person name="Taylor A."/>
            <person name="Grigoriev I.V."/>
            <person name="Nagy L.G."/>
            <person name="Martin F."/>
            <person name="Kauserud H."/>
        </authorList>
    </citation>
    <scope>NUCLEOTIDE SEQUENCE</scope>
    <source>
        <strain evidence="2">9284</strain>
    </source>
</reference>
<evidence type="ECO:0000256" key="1">
    <source>
        <dbReference type="SAM" id="MobiDB-lite"/>
    </source>
</evidence>
<dbReference type="EMBL" id="JARKIF010000004">
    <property type="protein sequence ID" value="KAJ7642006.1"/>
    <property type="molecule type" value="Genomic_DNA"/>
</dbReference>
<dbReference type="AlphaFoldDB" id="A0AAD7C981"/>